<dbReference type="Pfam" id="PF00249">
    <property type="entry name" value="Myb_DNA-binding"/>
    <property type="match status" value="1"/>
</dbReference>
<dbReference type="GO" id="GO:0003700">
    <property type="term" value="F:DNA-binding transcription factor activity"/>
    <property type="evidence" value="ECO:0007669"/>
    <property type="project" value="InterPro"/>
</dbReference>
<protein>
    <recommendedName>
        <fullName evidence="7">HTH myb-type domain-containing protein</fullName>
    </recommendedName>
</protein>
<dbReference type="InterPro" id="IPR017930">
    <property type="entry name" value="Myb_dom"/>
</dbReference>
<reference evidence="8" key="1">
    <citation type="submission" date="2020-06" db="EMBL/GenBank/DDBJ databases">
        <title>WGS assembly of Ceratodon purpureus strain R40.</title>
        <authorList>
            <person name="Carey S.B."/>
            <person name="Jenkins J."/>
            <person name="Shu S."/>
            <person name="Lovell J.T."/>
            <person name="Sreedasyam A."/>
            <person name="Maumus F."/>
            <person name="Tiley G.P."/>
            <person name="Fernandez-Pozo N."/>
            <person name="Barry K."/>
            <person name="Chen C."/>
            <person name="Wang M."/>
            <person name="Lipzen A."/>
            <person name="Daum C."/>
            <person name="Saski C.A."/>
            <person name="Payton A.C."/>
            <person name="Mcbreen J.C."/>
            <person name="Conrad R.E."/>
            <person name="Kollar L.M."/>
            <person name="Olsson S."/>
            <person name="Huttunen S."/>
            <person name="Landis J.B."/>
            <person name="Wickett N.J."/>
            <person name="Johnson M.G."/>
            <person name="Rensing S.A."/>
            <person name="Grimwood J."/>
            <person name="Schmutz J."/>
            <person name="Mcdaniel S.F."/>
        </authorList>
    </citation>
    <scope>NUCLEOTIDE SEQUENCE</scope>
    <source>
        <strain evidence="8">R40</strain>
    </source>
</reference>
<dbReference type="InterPro" id="IPR006447">
    <property type="entry name" value="Myb_dom_plants"/>
</dbReference>
<keyword evidence="3" id="KW-0238">DNA-binding</keyword>
<evidence type="ECO:0000256" key="2">
    <source>
        <dbReference type="ARBA" id="ARBA00023015"/>
    </source>
</evidence>
<sequence length="509" mass="55176">MGSPIDLTLGCSPQAPSNGYPSDVIPKVGSAYPGGYLESIRKAKEHLRSMEDERRKVDGFKRELPICIQLLEDAIQVSKEKLANGNDMPTLQLSCSSMDSVKERNDAMESRPTLEEFLPLKRRWDAAQQSEGSDGDKEGSLESPRGTKRPAWMTEPQLWIQNSTSTQVCHEKEKEPERFEQDHSCVTDSQLRLGSKEKSTGAFLPFLREHPDGAAAPLVSRPTPTMAHCGIGSSLSFGDLIASPNSSKAASEPEAGSIDAGLPTSDAQTGKDMGMLSNGSSGGGSSTKSNPSKRKARRCWSPELHRRFVSALHQLGGADIATPKQICELMKVDGLTNDEVKSHLQKYRLHTRRPSSSPQSATGAQSPQLVVLGGIWVPPKYTSSASQLSAGVYDSSTGHHSQPTQFYQSAVLPQDHYFACISNGPSGPSVEMHRQPIFEPQQAASQSQSSPQGSLQVTSQFSEATQGPNSTEVYHDDSGEEAKSDSTSWKNESYEDEELKKSSSDCTSN</sequence>
<dbReference type="EMBL" id="CM026431">
    <property type="protein sequence ID" value="KAG0558991.1"/>
    <property type="molecule type" value="Genomic_DNA"/>
</dbReference>
<dbReference type="GO" id="GO:0005634">
    <property type="term" value="C:nucleus"/>
    <property type="evidence" value="ECO:0007669"/>
    <property type="project" value="UniProtKB-SubCell"/>
</dbReference>
<dbReference type="GO" id="GO:0003677">
    <property type="term" value="F:DNA binding"/>
    <property type="evidence" value="ECO:0007669"/>
    <property type="project" value="UniProtKB-KW"/>
</dbReference>
<feature type="region of interest" description="Disordered" evidence="6">
    <location>
        <begin position="243"/>
        <end position="299"/>
    </location>
</feature>
<evidence type="ECO:0000259" key="7">
    <source>
        <dbReference type="PROSITE" id="PS51294"/>
    </source>
</evidence>
<dbReference type="Gene3D" id="1.10.10.60">
    <property type="entry name" value="Homeodomain-like"/>
    <property type="match status" value="1"/>
</dbReference>
<evidence type="ECO:0000256" key="1">
    <source>
        <dbReference type="ARBA" id="ARBA00004123"/>
    </source>
</evidence>
<dbReference type="EMBL" id="CM026431">
    <property type="protein sequence ID" value="KAG0558993.1"/>
    <property type="molecule type" value="Genomic_DNA"/>
</dbReference>
<dbReference type="AlphaFoldDB" id="A0A8T0GIZ9"/>
<dbReference type="PANTHER" id="PTHR31003:SF19">
    <property type="entry name" value="MYB FAMILY TRANSCRIPTION FACTOR EFM"/>
    <property type="match status" value="1"/>
</dbReference>
<dbReference type="Proteomes" id="UP000822688">
    <property type="component" value="Chromosome 10"/>
</dbReference>
<dbReference type="InterPro" id="IPR044787">
    <property type="entry name" value="HHO5-like"/>
</dbReference>
<gene>
    <name evidence="8" type="ORF">KC19_10G070700</name>
</gene>
<evidence type="ECO:0000256" key="5">
    <source>
        <dbReference type="ARBA" id="ARBA00023242"/>
    </source>
</evidence>
<feature type="domain" description="HTH myb-type" evidence="7">
    <location>
        <begin position="292"/>
        <end position="352"/>
    </location>
</feature>
<evidence type="ECO:0000256" key="3">
    <source>
        <dbReference type="ARBA" id="ARBA00023125"/>
    </source>
</evidence>
<organism evidence="8 9">
    <name type="scientific">Ceratodon purpureus</name>
    <name type="common">Fire moss</name>
    <name type="synonym">Dicranum purpureum</name>
    <dbReference type="NCBI Taxonomy" id="3225"/>
    <lineage>
        <taxon>Eukaryota</taxon>
        <taxon>Viridiplantae</taxon>
        <taxon>Streptophyta</taxon>
        <taxon>Embryophyta</taxon>
        <taxon>Bryophyta</taxon>
        <taxon>Bryophytina</taxon>
        <taxon>Bryopsida</taxon>
        <taxon>Dicranidae</taxon>
        <taxon>Pseudoditrichales</taxon>
        <taxon>Ditrichaceae</taxon>
        <taxon>Ceratodon</taxon>
    </lineage>
</organism>
<feature type="region of interest" description="Disordered" evidence="6">
    <location>
        <begin position="125"/>
        <end position="154"/>
    </location>
</feature>
<feature type="compositionally biased region" description="Basic and acidic residues" evidence="6">
    <location>
        <begin position="473"/>
        <end position="484"/>
    </location>
</feature>
<keyword evidence="2" id="KW-0805">Transcription regulation</keyword>
<feature type="region of interest" description="Disordered" evidence="6">
    <location>
        <begin position="439"/>
        <end position="509"/>
    </location>
</feature>
<dbReference type="InterPro" id="IPR001005">
    <property type="entry name" value="SANT/Myb"/>
</dbReference>
<dbReference type="PROSITE" id="PS51294">
    <property type="entry name" value="HTH_MYB"/>
    <property type="match status" value="1"/>
</dbReference>
<keyword evidence="5" id="KW-0539">Nucleus</keyword>
<dbReference type="InterPro" id="IPR009057">
    <property type="entry name" value="Homeodomain-like_sf"/>
</dbReference>
<dbReference type="FunFam" id="1.10.10.60:FF:000002">
    <property type="entry name" value="Myb family transcription factor"/>
    <property type="match status" value="1"/>
</dbReference>
<keyword evidence="9" id="KW-1185">Reference proteome</keyword>
<accession>A0A8T0GIZ9</accession>
<dbReference type="EMBL" id="CM026431">
    <property type="protein sequence ID" value="KAG0558992.1"/>
    <property type="molecule type" value="Genomic_DNA"/>
</dbReference>
<keyword evidence="4" id="KW-0804">Transcription</keyword>
<dbReference type="NCBIfam" id="TIGR01557">
    <property type="entry name" value="myb_SHAQKYF"/>
    <property type="match status" value="1"/>
</dbReference>
<dbReference type="InterPro" id="IPR058673">
    <property type="entry name" value="HHO5-like_N"/>
</dbReference>
<dbReference type="Pfam" id="PF26575">
    <property type="entry name" value="HHO5_N"/>
    <property type="match status" value="1"/>
</dbReference>
<evidence type="ECO:0000313" key="9">
    <source>
        <dbReference type="Proteomes" id="UP000822688"/>
    </source>
</evidence>
<dbReference type="SUPFAM" id="SSF46689">
    <property type="entry name" value="Homeodomain-like"/>
    <property type="match status" value="1"/>
</dbReference>
<proteinExistence type="predicted"/>
<evidence type="ECO:0000256" key="6">
    <source>
        <dbReference type="SAM" id="MobiDB-lite"/>
    </source>
</evidence>
<name>A0A8T0GIZ9_CERPU</name>
<dbReference type="PANTHER" id="PTHR31003">
    <property type="entry name" value="MYB FAMILY TRANSCRIPTION FACTOR"/>
    <property type="match status" value="1"/>
</dbReference>
<comment type="subcellular location">
    <subcellularLocation>
        <location evidence="1">Nucleus</location>
    </subcellularLocation>
</comment>
<feature type="compositionally biased region" description="Low complexity" evidence="6">
    <location>
        <begin position="440"/>
        <end position="454"/>
    </location>
</feature>
<evidence type="ECO:0000313" key="8">
    <source>
        <dbReference type="EMBL" id="KAG0558993.1"/>
    </source>
</evidence>
<comment type="caution">
    <text evidence="8">The sequence shown here is derived from an EMBL/GenBank/DDBJ whole genome shotgun (WGS) entry which is preliminary data.</text>
</comment>
<feature type="compositionally biased region" description="Polar residues" evidence="6">
    <location>
        <begin position="455"/>
        <end position="472"/>
    </location>
</feature>
<evidence type="ECO:0000256" key="4">
    <source>
        <dbReference type="ARBA" id="ARBA00023163"/>
    </source>
</evidence>
<feature type="region of interest" description="Disordered" evidence="6">
    <location>
        <begin position="1"/>
        <end position="22"/>
    </location>
</feature>